<keyword evidence="3 6" id="KW-0547">Nucleotide-binding</keyword>
<dbReference type="PROSITE" id="PS50011">
    <property type="entry name" value="PROTEIN_KINASE_DOM"/>
    <property type="match status" value="1"/>
</dbReference>
<dbReference type="EMBL" id="KL662144">
    <property type="protein sequence ID" value="KFM27279.1"/>
    <property type="molecule type" value="Genomic_DNA"/>
</dbReference>
<feature type="region of interest" description="Disordered" evidence="7">
    <location>
        <begin position="299"/>
        <end position="318"/>
    </location>
</feature>
<gene>
    <name evidence="9" type="ORF">F751_4549</name>
</gene>
<evidence type="ECO:0000256" key="6">
    <source>
        <dbReference type="PROSITE-ProRule" id="PRU10141"/>
    </source>
</evidence>
<keyword evidence="1" id="KW-0723">Serine/threonine-protein kinase</keyword>
<reference evidence="9 10" key="1">
    <citation type="journal article" date="2014" name="BMC Genomics">
        <title>Oil accumulation mechanisms of the oleaginous microalga Chlorella protothecoides revealed through its genome, transcriptomes, and proteomes.</title>
        <authorList>
            <person name="Gao C."/>
            <person name="Wang Y."/>
            <person name="Shen Y."/>
            <person name="Yan D."/>
            <person name="He X."/>
            <person name="Dai J."/>
            <person name="Wu Q."/>
        </authorList>
    </citation>
    <scope>NUCLEOTIDE SEQUENCE [LARGE SCALE GENOMIC DNA]</scope>
    <source>
        <strain evidence="9 10">0710</strain>
    </source>
</reference>
<dbReference type="GO" id="GO:0004713">
    <property type="term" value="F:protein tyrosine kinase activity"/>
    <property type="evidence" value="ECO:0007669"/>
    <property type="project" value="TreeGrafter"/>
</dbReference>
<dbReference type="STRING" id="3075.A0A087SNH5"/>
<keyword evidence="10" id="KW-1185">Reference proteome</keyword>
<feature type="binding site" evidence="6">
    <location>
        <position position="88"/>
    </location>
    <ligand>
        <name>ATP</name>
        <dbReference type="ChEBI" id="CHEBI:30616"/>
    </ligand>
</feature>
<dbReference type="Pfam" id="PF00069">
    <property type="entry name" value="Pkinase"/>
    <property type="match status" value="1"/>
</dbReference>
<organism evidence="9 10">
    <name type="scientific">Auxenochlorella protothecoides</name>
    <name type="common">Green microalga</name>
    <name type="synonym">Chlorella protothecoides</name>
    <dbReference type="NCBI Taxonomy" id="3075"/>
    <lineage>
        <taxon>Eukaryota</taxon>
        <taxon>Viridiplantae</taxon>
        <taxon>Chlorophyta</taxon>
        <taxon>core chlorophytes</taxon>
        <taxon>Trebouxiophyceae</taxon>
        <taxon>Chlorellales</taxon>
        <taxon>Chlorellaceae</taxon>
        <taxon>Auxenochlorella</taxon>
    </lineage>
</organism>
<dbReference type="SUPFAM" id="SSF56112">
    <property type="entry name" value="Protein kinase-like (PK-like)"/>
    <property type="match status" value="1"/>
</dbReference>
<keyword evidence="2" id="KW-0808">Transferase</keyword>
<evidence type="ECO:0000256" key="3">
    <source>
        <dbReference type="ARBA" id="ARBA00022741"/>
    </source>
</evidence>
<dbReference type="GO" id="GO:0004674">
    <property type="term" value="F:protein serine/threonine kinase activity"/>
    <property type="evidence" value="ECO:0007669"/>
    <property type="project" value="UniProtKB-KW"/>
</dbReference>
<dbReference type="Gene3D" id="1.10.510.10">
    <property type="entry name" value="Transferase(Phosphotransferase) domain 1"/>
    <property type="match status" value="1"/>
</dbReference>
<evidence type="ECO:0000313" key="9">
    <source>
        <dbReference type="EMBL" id="KFM27279.1"/>
    </source>
</evidence>
<dbReference type="InterPro" id="IPR008271">
    <property type="entry name" value="Ser/Thr_kinase_AS"/>
</dbReference>
<feature type="region of interest" description="Disordered" evidence="7">
    <location>
        <begin position="849"/>
        <end position="871"/>
    </location>
</feature>
<dbReference type="InterPro" id="IPR050494">
    <property type="entry name" value="Ser_Thr_dual-spec_kinase"/>
</dbReference>
<feature type="compositionally biased region" description="Low complexity" evidence="7">
    <location>
        <begin position="861"/>
        <end position="871"/>
    </location>
</feature>
<evidence type="ECO:0000256" key="2">
    <source>
        <dbReference type="ARBA" id="ARBA00022679"/>
    </source>
</evidence>
<feature type="compositionally biased region" description="Low complexity" evidence="7">
    <location>
        <begin position="738"/>
        <end position="780"/>
    </location>
</feature>
<dbReference type="RefSeq" id="XP_011400246.1">
    <property type="nucleotide sequence ID" value="XM_011401944.1"/>
</dbReference>
<dbReference type="PROSITE" id="PS00107">
    <property type="entry name" value="PROTEIN_KINASE_ATP"/>
    <property type="match status" value="1"/>
</dbReference>
<evidence type="ECO:0000259" key="8">
    <source>
        <dbReference type="PROSITE" id="PS50011"/>
    </source>
</evidence>
<evidence type="ECO:0000313" key="10">
    <source>
        <dbReference type="Proteomes" id="UP000028924"/>
    </source>
</evidence>
<dbReference type="Proteomes" id="UP000028924">
    <property type="component" value="Unassembled WGS sequence"/>
</dbReference>
<dbReference type="eggNOG" id="KOG0667">
    <property type="taxonomic scope" value="Eukaryota"/>
</dbReference>
<evidence type="ECO:0000256" key="1">
    <source>
        <dbReference type="ARBA" id="ARBA00022527"/>
    </source>
</evidence>
<keyword evidence="5 6" id="KW-0067">ATP-binding</keyword>
<evidence type="ECO:0000256" key="5">
    <source>
        <dbReference type="ARBA" id="ARBA00022840"/>
    </source>
</evidence>
<dbReference type="GO" id="GO:0005737">
    <property type="term" value="C:cytoplasm"/>
    <property type="evidence" value="ECO:0007669"/>
    <property type="project" value="TreeGrafter"/>
</dbReference>
<evidence type="ECO:0000256" key="7">
    <source>
        <dbReference type="SAM" id="MobiDB-lite"/>
    </source>
</evidence>
<name>A0A087SNH5_AUXPR</name>
<keyword evidence="4 9" id="KW-0418">Kinase</keyword>
<dbReference type="OrthoDB" id="9332038at2759"/>
<dbReference type="PANTHER" id="PTHR24058">
    <property type="entry name" value="DUAL SPECIFICITY PROTEIN KINASE"/>
    <property type="match status" value="1"/>
</dbReference>
<dbReference type="GO" id="GO:0005524">
    <property type="term" value="F:ATP binding"/>
    <property type="evidence" value="ECO:0007669"/>
    <property type="project" value="UniProtKB-UniRule"/>
</dbReference>
<dbReference type="AlphaFoldDB" id="A0A087SNH5"/>
<feature type="compositionally biased region" description="Gly residues" evidence="7">
    <location>
        <begin position="301"/>
        <end position="312"/>
    </location>
</feature>
<protein>
    <submittedName>
        <fullName evidence="9">Dual specificity protein kinase YAK1</fullName>
    </submittedName>
</protein>
<feature type="compositionally biased region" description="Low complexity" evidence="7">
    <location>
        <begin position="700"/>
        <end position="712"/>
    </location>
</feature>
<accession>A0A087SNH5</accession>
<dbReference type="Gene3D" id="3.30.200.20">
    <property type="entry name" value="Phosphorylase Kinase, domain 1"/>
    <property type="match status" value="1"/>
</dbReference>
<dbReference type="InterPro" id="IPR000719">
    <property type="entry name" value="Prot_kinase_dom"/>
</dbReference>
<dbReference type="KEGG" id="apro:F751_4549"/>
<dbReference type="GeneID" id="23615940"/>
<dbReference type="InterPro" id="IPR011009">
    <property type="entry name" value="Kinase-like_dom_sf"/>
</dbReference>
<dbReference type="SMART" id="SM00220">
    <property type="entry name" value="S_TKc"/>
    <property type="match status" value="1"/>
</dbReference>
<feature type="domain" description="Protein kinase" evidence="8">
    <location>
        <begin position="53"/>
        <end position="404"/>
    </location>
</feature>
<feature type="region of interest" description="Disordered" evidence="7">
    <location>
        <begin position="696"/>
        <end position="826"/>
    </location>
</feature>
<proteinExistence type="predicted"/>
<dbReference type="PROSITE" id="PS00108">
    <property type="entry name" value="PROTEIN_KINASE_ST"/>
    <property type="match status" value="1"/>
</dbReference>
<sequence>MRGRASREAASSPSTRRILTKPYEAVEGKPHDNVNSDLIVAVDDELRSQHTRYVVQDLLGQGTFGQVFRCLEMPDVGSGRGGEVVAVKVIKAQPAYFQQARVEVGILQYLNTKADPGNKHHIVRMKDFFVHHNHLCLVFELLSLNLYEVIRRNKFRGFGLPLVRVLILQVCAGVADRVLHDSEIIHCDLKPENVLLRAGPSGEVKVIDFGSACFQTRTVYSYIQSRFYRSPEVILGCPYTPAIDMWSLGCLAAELFLGLPLFPGACEHDMLTRITSTLGPLPEGLLGAGRNTHKHYDARAGGQGRPDPGGRGGEARPGQGLVLRTPAEFEAANGAPAPVGKTYFKAGGLAEIVGSYPLAPGVGEAEAVRESVSRAAFLDLLRGVLEPDPARRWTPRQAARHPFLTGRDWAGLGAYMPAPDAGPRAAAAPAGAPVGIPVPPRQGSAASGAAPAPPRQATVAGVTGWGARDAGVAPAQQPVGLELSGYHAAALAAALARGGTSAGSLPSLFSPPSRSFAHQARWMEGHGSWRLGDGEAAAALDAPLPSSYSGLLPLLPGGSVHLPGFQPSSVSSYAAALAQAQAAAYESQAAAAYEVQAQLAAAQQAYMAAAGGYPGSYPGGTSYPGAGAGAFPQAQAAQQHLLLQQYSAQQALVAAQQQQQQQQLAAAQHAQAAAQAQAQGVPQAGWQSAAMPTAVLHGAPSGSLGPGMPSPGFEDGPEPGDWNPLWSDDVLQEEDAAPRPLLSPPSSSSALGSSLSQRLSHPPASPSAPSAGPPEAAAGGWWRQRAHGTSLPPPGPHSLGASRRSREAGGGSAYPGPRHQAEAPAYTPAHAPDWAAACAQIQAAAAAAQGHSHGADPREWPAASAGLASPASSLPTTLGGLNLAGRSLDGQGYEAGTSVPGFGFQPAADGSRSSWQGAQQGVGSVPGVQAWIEARTQQQLQPSPFLYQAGYGGG</sequence>
<dbReference type="PANTHER" id="PTHR24058:SF17">
    <property type="entry name" value="HOMEODOMAIN INTERACTING PROTEIN KINASE, ISOFORM D"/>
    <property type="match status" value="1"/>
</dbReference>
<evidence type="ECO:0000256" key="4">
    <source>
        <dbReference type="ARBA" id="ARBA00022777"/>
    </source>
</evidence>
<dbReference type="InterPro" id="IPR017441">
    <property type="entry name" value="Protein_kinase_ATP_BS"/>
</dbReference>